<dbReference type="InterPro" id="IPR005019">
    <property type="entry name" value="Adenine_glyco"/>
</dbReference>
<dbReference type="RefSeq" id="WP_311669634.1">
    <property type="nucleotide sequence ID" value="NZ_JAVREO010000017.1"/>
</dbReference>
<evidence type="ECO:0000313" key="1">
    <source>
        <dbReference type="EMBL" id="MDT0269558.1"/>
    </source>
</evidence>
<proteinExistence type="predicted"/>
<dbReference type="EMBL" id="JAVREO010000017">
    <property type="protein sequence ID" value="MDT0269558.1"/>
    <property type="molecule type" value="Genomic_DNA"/>
</dbReference>
<protein>
    <submittedName>
        <fullName evidence="1">DNA-3-methyladenine glycosylase I</fullName>
        <ecNumber evidence="1">3.2.2.20</ecNumber>
    </submittedName>
</protein>
<evidence type="ECO:0000313" key="2">
    <source>
        <dbReference type="Proteomes" id="UP001183410"/>
    </source>
</evidence>
<dbReference type="SUPFAM" id="SSF48150">
    <property type="entry name" value="DNA-glycosylase"/>
    <property type="match status" value="1"/>
</dbReference>
<keyword evidence="1" id="KW-0326">Glycosidase</keyword>
<dbReference type="InterPro" id="IPR011257">
    <property type="entry name" value="DNA_glycosylase"/>
</dbReference>
<dbReference type="Proteomes" id="UP001183410">
    <property type="component" value="Unassembled WGS sequence"/>
</dbReference>
<name>A0ABU2JZD4_9ACTN</name>
<dbReference type="Pfam" id="PF03352">
    <property type="entry name" value="Adenine_glyco"/>
    <property type="match status" value="1"/>
</dbReference>
<dbReference type="Gene3D" id="1.10.340.30">
    <property type="entry name" value="Hypothetical protein, domain 2"/>
    <property type="match status" value="1"/>
</dbReference>
<dbReference type="PANTHER" id="PTHR30037:SF4">
    <property type="entry name" value="DNA-3-METHYLADENINE GLYCOSYLASE I"/>
    <property type="match status" value="1"/>
</dbReference>
<gene>
    <name evidence="1" type="ORF">RM844_25065</name>
</gene>
<dbReference type="EC" id="3.2.2.20" evidence="1"/>
<keyword evidence="2" id="KW-1185">Reference proteome</keyword>
<dbReference type="NCBIfam" id="TIGR00624">
    <property type="entry name" value="tag"/>
    <property type="match status" value="1"/>
</dbReference>
<dbReference type="InterPro" id="IPR004597">
    <property type="entry name" value="Tag"/>
</dbReference>
<accession>A0ABU2JZD4</accession>
<dbReference type="InterPro" id="IPR052891">
    <property type="entry name" value="DNA-3mA_glycosylase"/>
</dbReference>
<comment type="caution">
    <text evidence="1">The sequence shown here is derived from an EMBL/GenBank/DDBJ whole genome shotgun (WGS) entry which is preliminary data.</text>
</comment>
<dbReference type="GO" id="GO:0008725">
    <property type="term" value="F:DNA-3-methyladenine glycosylase activity"/>
    <property type="evidence" value="ECO:0007669"/>
    <property type="project" value="UniProtKB-EC"/>
</dbReference>
<keyword evidence="1" id="KW-0378">Hydrolase</keyword>
<dbReference type="PANTHER" id="PTHR30037">
    <property type="entry name" value="DNA-3-METHYLADENINE GLYCOSYLASE 1"/>
    <property type="match status" value="1"/>
</dbReference>
<reference evidence="2" key="1">
    <citation type="submission" date="2023-07" db="EMBL/GenBank/DDBJ databases">
        <title>30 novel species of actinomycetes from the DSMZ collection.</title>
        <authorList>
            <person name="Nouioui I."/>
        </authorList>
    </citation>
    <scope>NUCLEOTIDE SEQUENCE [LARGE SCALE GENOMIC DNA]</scope>
    <source>
        <strain evidence="2">DSM 44915</strain>
    </source>
</reference>
<organism evidence="1 2">
    <name type="scientific">Streptomyces chisholmiae</name>
    <dbReference type="NCBI Taxonomy" id="3075540"/>
    <lineage>
        <taxon>Bacteria</taxon>
        <taxon>Bacillati</taxon>
        <taxon>Actinomycetota</taxon>
        <taxon>Actinomycetes</taxon>
        <taxon>Kitasatosporales</taxon>
        <taxon>Streptomycetaceae</taxon>
        <taxon>Streptomyces</taxon>
    </lineage>
</organism>
<sequence length="194" mass="21061">MTETLAITGADGLARCPWGLTPEVYRTYHDEEWGRPVRGDDALFERISLEAFQSGLSWLTILRRRPGFRAAFAGFEIAAVARFTEADAARLLADPGIIRNRLKIEATLRNAAVIAGWAEGELTELIWSFAPDPAGRPAPRSTAEVPATTAESVALAKELKRRGIRFVGPTTAYALMQACGLVNDHLGDCHARGG</sequence>